<keyword evidence="1" id="KW-0175">Coiled coil</keyword>
<dbReference type="GO" id="GO:0016829">
    <property type="term" value="F:lyase activity"/>
    <property type="evidence" value="ECO:0007669"/>
    <property type="project" value="UniProtKB-KW"/>
</dbReference>
<dbReference type="EMBL" id="CAXAMN010007803">
    <property type="protein sequence ID" value="CAK9022991.1"/>
    <property type="molecule type" value="Genomic_DNA"/>
</dbReference>
<feature type="coiled-coil region" evidence="1">
    <location>
        <begin position="7"/>
        <end position="34"/>
    </location>
</feature>
<organism evidence="2 3">
    <name type="scientific">Durusdinium trenchii</name>
    <dbReference type="NCBI Taxonomy" id="1381693"/>
    <lineage>
        <taxon>Eukaryota</taxon>
        <taxon>Sar</taxon>
        <taxon>Alveolata</taxon>
        <taxon>Dinophyceae</taxon>
        <taxon>Suessiales</taxon>
        <taxon>Symbiodiniaceae</taxon>
        <taxon>Durusdinium</taxon>
    </lineage>
</organism>
<evidence type="ECO:0000313" key="2">
    <source>
        <dbReference type="EMBL" id="CAK9022991.1"/>
    </source>
</evidence>
<evidence type="ECO:0000256" key="1">
    <source>
        <dbReference type="SAM" id="Coils"/>
    </source>
</evidence>
<dbReference type="Proteomes" id="UP001642484">
    <property type="component" value="Unassembled WGS sequence"/>
</dbReference>
<keyword evidence="3" id="KW-1185">Reference proteome</keyword>
<protein>
    <submittedName>
        <fullName evidence="2">Uncharacterized protein</fullName>
    </submittedName>
</protein>
<name>A0ABP0K861_9DINO</name>
<reference evidence="2 3" key="1">
    <citation type="submission" date="2024-02" db="EMBL/GenBank/DDBJ databases">
        <authorList>
            <person name="Chen Y."/>
            <person name="Shah S."/>
            <person name="Dougan E. K."/>
            <person name="Thang M."/>
            <person name="Chan C."/>
        </authorList>
    </citation>
    <scope>NUCLEOTIDE SEQUENCE [LARGE SCALE GENOMIC DNA]</scope>
</reference>
<evidence type="ECO:0000313" key="3">
    <source>
        <dbReference type="Proteomes" id="UP001642484"/>
    </source>
</evidence>
<proteinExistence type="predicted"/>
<accession>A0ABP0K861</accession>
<comment type="caution">
    <text evidence="2">The sequence shown here is derived from an EMBL/GenBank/DDBJ whole genome shotgun (WGS) entry which is preliminary data.</text>
</comment>
<gene>
    <name evidence="2" type="ORF">CCMP2556_LOCUS15065</name>
</gene>
<sequence length="710" mass="79586">MAMPIQQMGLDQRLELMELELQNLRQRNNVASQLANPNPFAMQMQQMQQFAPQFMGPPMFQLTPRVEQGTPTITTAAPTTALATVSPEEQEKKRKAQQEAMALHHDLLMAHTSLQKQHADLMKAHKELIQAFKNHSFAAAGAANPNAKVQTKHPALGVVRLDYDYPPAPGDSDHPASFGYDVYFRCVPGLTFEMCQTGKFTEEVERRFADAIKHLEARGVSAITGDCGFMMAFQVLARKIAAKPIFMSSMVQCPIIAASMDPRDQIMVLTANEHSLKPQKEILMNSCGFDVDEHRFIIHGCQDIPGFDAVAKGEKVPLDIVQPGIVKMALKLIEENPNIRGILLECTELPPYADALRYHTGLPVWDSITAADFYVAAFQDNPRFGINDWQKEWDGEQEEYHLGAHLTKDEQLLLQNKVDTKKDRKQKALAHKKKLDKVQKKVRKQQAPILGVIRLDYNYPPAPGDIDFPGSYDYDVLFRVVPGFTFEMAQSGQLSPDVHKEFIQAVGWLEGKGVSGITGDCGFMMAFQPLASEIASVPVFMSSMMQCPMISIAFDKYDKILILTANDETLKPQKETLLKQCGFDVDDRRFMIMGCQNVPGFDAVAKGEKVDVEYVTPGIVYMVKQVLKKHASVRAILLECTELPPYADALRAETKLPVFDAITNADFFISARRDNPRFGFNQWQLDWDGTQDEYEFGSNLTAAQAEKLLN</sequence>